<dbReference type="Proteomes" id="UP001209570">
    <property type="component" value="Unassembled WGS sequence"/>
</dbReference>
<reference evidence="2" key="1">
    <citation type="submission" date="2021-12" db="EMBL/GenBank/DDBJ databases">
        <title>Prjna785345.</title>
        <authorList>
            <person name="Rujirawat T."/>
            <person name="Krajaejun T."/>
        </authorList>
    </citation>
    <scope>NUCLEOTIDE SEQUENCE</scope>
    <source>
        <strain evidence="2">Pi057C3</strain>
    </source>
</reference>
<keyword evidence="3" id="KW-1185">Reference proteome</keyword>
<evidence type="ECO:0000313" key="2">
    <source>
        <dbReference type="EMBL" id="KAJ0408154.1"/>
    </source>
</evidence>
<gene>
    <name evidence="2" type="ORF">P43SY_002124</name>
</gene>
<feature type="region of interest" description="Disordered" evidence="1">
    <location>
        <begin position="1"/>
        <end position="22"/>
    </location>
</feature>
<organism evidence="2 3">
    <name type="scientific">Pythium insidiosum</name>
    <name type="common">Pythiosis disease agent</name>
    <dbReference type="NCBI Taxonomy" id="114742"/>
    <lineage>
        <taxon>Eukaryota</taxon>
        <taxon>Sar</taxon>
        <taxon>Stramenopiles</taxon>
        <taxon>Oomycota</taxon>
        <taxon>Peronosporomycetes</taxon>
        <taxon>Pythiales</taxon>
        <taxon>Pythiaceae</taxon>
        <taxon>Pythium</taxon>
    </lineage>
</organism>
<dbReference type="AlphaFoldDB" id="A0AAD5M8A1"/>
<name>A0AAD5M8A1_PYTIN</name>
<comment type="caution">
    <text evidence="2">The sequence shown here is derived from an EMBL/GenBank/DDBJ whole genome shotgun (WGS) entry which is preliminary data.</text>
</comment>
<dbReference type="EMBL" id="JAKCXM010000014">
    <property type="protein sequence ID" value="KAJ0408154.1"/>
    <property type="molecule type" value="Genomic_DNA"/>
</dbReference>
<accession>A0AAD5M8A1</accession>
<evidence type="ECO:0000256" key="1">
    <source>
        <dbReference type="SAM" id="MobiDB-lite"/>
    </source>
</evidence>
<sequence>MAVRVSEDGQQQEEEAPESPFSLEKLMMLGKAANPADEGPDKDWALVTAPTGELIVDSDDDVDAMFEPGCWAPELSALRDVVPGLRTPRGVELLQANHGDVDAVLLELLAQS</sequence>
<proteinExistence type="predicted"/>
<protein>
    <submittedName>
        <fullName evidence="2">Uncharacterized protein</fullName>
    </submittedName>
</protein>
<evidence type="ECO:0000313" key="3">
    <source>
        <dbReference type="Proteomes" id="UP001209570"/>
    </source>
</evidence>